<sequence>MDEVIFEFLSKYIELTEEEKKILSELKFIKSFKKGSLLLREGEMSKECFFILEGCAYSYYLVDGEVKVTEFFTEKQPITPVSYTTKKPSEYYLECLEDCIVSIGSQERTAELMTKMPRLAELGPAFLEDELASQRMKYDTFIKLSPEQRYQNLQKQSPELLDRIPQYLIASYLGIKPESLSRIRKRILK</sequence>
<proteinExistence type="predicted"/>
<dbReference type="SUPFAM" id="SSF51206">
    <property type="entry name" value="cAMP-binding domain-like"/>
    <property type="match status" value="1"/>
</dbReference>
<name>A0A4Q8QES5_9FLAO</name>
<evidence type="ECO:0000313" key="3">
    <source>
        <dbReference type="Proteomes" id="UP000291981"/>
    </source>
</evidence>
<feature type="domain" description="Cyclic nucleotide-binding" evidence="1">
    <location>
        <begin position="11"/>
        <end position="54"/>
    </location>
</feature>
<comment type="caution">
    <text evidence="2">The sequence shown here is derived from an EMBL/GenBank/DDBJ whole genome shotgun (WGS) entry which is preliminary data.</text>
</comment>
<dbReference type="InterPro" id="IPR018490">
    <property type="entry name" value="cNMP-bd_dom_sf"/>
</dbReference>
<gene>
    <name evidence="2" type="ORF">EW142_04190</name>
</gene>
<dbReference type="Pfam" id="PF00027">
    <property type="entry name" value="cNMP_binding"/>
    <property type="match status" value="1"/>
</dbReference>
<keyword evidence="3" id="KW-1185">Reference proteome</keyword>
<dbReference type="EMBL" id="SGIU01000001">
    <property type="protein sequence ID" value="TAI49002.1"/>
    <property type="molecule type" value="Genomic_DNA"/>
</dbReference>
<dbReference type="Proteomes" id="UP000291981">
    <property type="component" value="Unassembled WGS sequence"/>
</dbReference>
<organism evidence="2 3">
    <name type="scientific">Flagellimonas allohymeniacidonis</name>
    <dbReference type="NCBI Taxonomy" id="2517819"/>
    <lineage>
        <taxon>Bacteria</taxon>
        <taxon>Pseudomonadati</taxon>
        <taxon>Bacteroidota</taxon>
        <taxon>Flavobacteriia</taxon>
        <taxon>Flavobacteriales</taxon>
        <taxon>Flavobacteriaceae</taxon>
        <taxon>Flagellimonas</taxon>
    </lineage>
</organism>
<dbReference type="InterPro" id="IPR014710">
    <property type="entry name" value="RmlC-like_jellyroll"/>
</dbReference>
<dbReference type="RefSeq" id="WP_130610077.1">
    <property type="nucleotide sequence ID" value="NZ_SGIU01000001.1"/>
</dbReference>
<evidence type="ECO:0000313" key="2">
    <source>
        <dbReference type="EMBL" id="TAI49002.1"/>
    </source>
</evidence>
<dbReference type="Gene3D" id="2.60.120.10">
    <property type="entry name" value="Jelly Rolls"/>
    <property type="match status" value="1"/>
</dbReference>
<protein>
    <submittedName>
        <fullName evidence="2">Crp/Fnr family transcriptional regulator</fullName>
    </submittedName>
</protein>
<dbReference type="AlphaFoldDB" id="A0A4Q8QES5"/>
<dbReference type="InterPro" id="IPR000595">
    <property type="entry name" value="cNMP-bd_dom"/>
</dbReference>
<dbReference type="OrthoDB" id="1092431at2"/>
<dbReference type="PROSITE" id="PS50042">
    <property type="entry name" value="CNMP_BINDING_3"/>
    <property type="match status" value="1"/>
</dbReference>
<evidence type="ECO:0000259" key="1">
    <source>
        <dbReference type="PROSITE" id="PS50042"/>
    </source>
</evidence>
<accession>A0A4Q8QES5</accession>
<dbReference type="CDD" id="cd00038">
    <property type="entry name" value="CAP_ED"/>
    <property type="match status" value="1"/>
</dbReference>
<reference evidence="2 3" key="1">
    <citation type="submission" date="2019-02" db="EMBL/GenBank/DDBJ databases">
        <title>Draft genome sequence of Muricauda sp. 176CP4-71.</title>
        <authorList>
            <person name="Park J.-S."/>
        </authorList>
    </citation>
    <scope>NUCLEOTIDE SEQUENCE [LARGE SCALE GENOMIC DNA]</scope>
    <source>
        <strain evidence="2 3">176CP4-71</strain>
    </source>
</reference>